<dbReference type="EMBL" id="KB446564">
    <property type="protein sequence ID" value="EME77706.1"/>
    <property type="molecule type" value="Genomic_DNA"/>
</dbReference>
<keyword evidence="2" id="KW-1185">Reference proteome</keyword>
<protein>
    <submittedName>
        <fullName evidence="1">Uncharacterized protein</fullName>
    </submittedName>
</protein>
<dbReference type="HOGENOM" id="CLU_1116160_0_0_1"/>
<organism evidence="1 2">
    <name type="scientific">Pseudocercospora fijiensis (strain CIRAD86)</name>
    <name type="common">Black leaf streak disease fungus</name>
    <name type="synonym">Mycosphaerella fijiensis</name>
    <dbReference type="NCBI Taxonomy" id="383855"/>
    <lineage>
        <taxon>Eukaryota</taxon>
        <taxon>Fungi</taxon>
        <taxon>Dikarya</taxon>
        <taxon>Ascomycota</taxon>
        <taxon>Pezizomycotina</taxon>
        <taxon>Dothideomycetes</taxon>
        <taxon>Dothideomycetidae</taxon>
        <taxon>Mycosphaerellales</taxon>
        <taxon>Mycosphaerellaceae</taxon>
        <taxon>Pseudocercospora</taxon>
    </lineage>
</organism>
<dbReference type="VEuPathDB" id="FungiDB:MYCFIDRAFT_179206"/>
<evidence type="ECO:0000313" key="2">
    <source>
        <dbReference type="Proteomes" id="UP000016932"/>
    </source>
</evidence>
<dbReference type="RefSeq" id="XP_007931495.1">
    <property type="nucleotide sequence ID" value="XM_007933304.1"/>
</dbReference>
<sequence>MQIGYFICVTGLSMTAPAARLLLRVGRSVLRNLRRSFFKRSTGETGEPGPACGLWNFTWEAPRKGAGHSLSRTKTLKHAVMKHEQRQEHSFAIQEAYAAIVQGKETDDFNQGIGQQQEWWKPYDGRRTLCSRKSSAGSAKGREFGGRLQGLASTLVRRELRSKIPIPIPVADLLSTTRYHERLMRWTGPDLILPDMMMAFPYWQCVFAWDTACCREKTWTHAQGRWSGLACELQMRLDHEGQLKHRNSS</sequence>
<accession>M2ZZX5</accession>
<gene>
    <name evidence="1" type="ORF">MYCFIDRAFT_179206</name>
</gene>
<reference evidence="1 2" key="1">
    <citation type="journal article" date="2012" name="PLoS Pathog.">
        <title>Diverse lifestyles and strategies of plant pathogenesis encoded in the genomes of eighteen Dothideomycetes fungi.</title>
        <authorList>
            <person name="Ohm R.A."/>
            <person name="Feau N."/>
            <person name="Henrissat B."/>
            <person name="Schoch C.L."/>
            <person name="Horwitz B.A."/>
            <person name="Barry K.W."/>
            <person name="Condon B.J."/>
            <person name="Copeland A.C."/>
            <person name="Dhillon B."/>
            <person name="Glaser F."/>
            <person name="Hesse C.N."/>
            <person name="Kosti I."/>
            <person name="LaButti K."/>
            <person name="Lindquist E.A."/>
            <person name="Lucas S."/>
            <person name="Salamov A.A."/>
            <person name="Bradshaw R.E."/>
            <person name="Ciuffetti L."/>
            <person name="Hamelin R.C."/>
            <person name="Kema G.H.J."/>
            <person name="Lawrence C."/>
            <person name="Scott J.A."/>
            <person name="Spatafora J.W."/>
            <person name="Turgeon B.G."/>
            <person name="de Wit P.J.G.M."/>
            <person name="Zhong S."/>
            <person name="Goodwin S.B."/>
            <person name="Grigoriev I.V."/>
        </authorList>
    </citation>
    <scope>NUCLEOTIDE SEQUENCE [LARGE SCALE GENOMIC DNA]</scope>
    <source>
        <strain evidence="1 2">CIRAD86</strain>
    </source>
</reference>
<proteinExistence type="predicted"/>
<evidence type="ECO:0000313" key="1">
    <source>
        <dbReference type="EMBL" id="EME77706.1"/>
    </source>
</evidence>
<dbReference type="Proteomes" id="UP000016932">
    <property type="component" value="Unassembled WGS sequence"/>
</dbReference>
<name>M2ZZX5_PSEFD</name>
<dbReference type="GeneID" id="19334073"/>
<dbReference type="AlphaFoldDB" id="M2ZZX5"/>
<dbReference type="KEGG" id="pfj:MYCFIDRAFT_179206"/>